<evidence type="ECO:0000256" key="1">
    <source>
        <dbReference type="SAM" id="Coils"/>
    </source>
</evidence>
<dbReference type="Proteomes" id="UP000232722">
    <property type="component" value="Unassembled WGS sequence"/>
</dbReference>
<dbReference type="Proteomes" id="UP000232688">
    <property type="component" value="Unassembled WGS sequence"/>
</dbReference>
<name>A0A2I1EEU2_9GLOM</name>
<reference evidence="3 4" key="3">
    <citation type="submission" date="2017-10" db="EMBL/GenBank/DDBJ databases">
        <title>Extensive intraspecific genome diversity in a model arbuscular mycorrhizal fungus.</title>
        <authorList>
            <person name="Chen E.C.H."/>
            <person name="Morin E."/>
            <person name="Baudet D."/>
            <person name="Noel J."/>
            <person name="Ndikumana S."/>
            <person name="Charron P."/>
            <person name="St-Onge C."/>
            <person name="Giorgi J."/>
            <person name="Grigoriev I.V."/>
            <person name="Roux C."/>
            <person name="Martin F.M."/>
            <person name="Corradi N."/>
        </authorList>
    </citation>
    <scope>NUCLEOTIDE SEQUENCE [LARGE SCALE GENOMIC DNA]</scope>
    <source>
        <strain evidence="3 4">A1</strain>
    </source>
</reference>
<evidence type="ECO:0000313" key="3">
    <source>
        <dbReference type="EMBL" id="PKC60694.1"/>
    </source>
</evidence>
<dbReference type="OrthoDB" id="10456121at2759"/>
<proteinExistence type="predicted"/>
<keyword evidence="1" id="KW-0175">Coiled coil</keyword>
<reference evidence="3 4" key="4">
    <citation type="submission" date="2017-10" db="EMBL/GenBank/DDBJ databases">
        <title>Genome analyses suggest a sexual origin of heterokaryosis in a supposedly ancient asexual fungus.</title>
        <authorList>
            <person name="Corradi N."/>
            <person name="Sedzielewska K."/>
            <person name="Noel J."/>
            <person name="Charron P."/>
            <person name="Farinelli L."/>
            <person name="Marton T."/>
            <person name="Kruger M."/>
            <person name="Pelin A."/>
            <person name="Brachmann A."/>
            <person name="Corradi N."/>
        </authorList>
    </citation>
    <scope>NUCLEOTIDE SEQUENCE [LARGE SCALE GENOMIC DNA]</scope>
    <source>
        <strain evidence="3 4">A1</strain>
    </source>
</reference>
<reference evidence="2 5" key="1">
    <citation type="submission" date="2016-04" db="EMBL/GenBank/DDBJ databases">
        <title>Genome analyses suggest a sexual origin of heterokaryosis in a supposedly ancient asexual fungus.</title>
        <authorList>
            <person name="Ropars J."/>
            <person name="Sedzielewska K."/>
            <person name="Noel J."/>
            <person name="Charron P."/>
            <person name="Farinelli L."/>
            <person name="Marton T."/>
            <person name="Kruger M."/>
            <person name="Pelin A."/>
            <person name="Brachmann A."/>
            <person name="Corradi N."/>
        </authorList>
    </citation>
    <scope>NUCLEOTIDE SEQUENCE [LARGE SCALE GENOMIC DNA]</scope>
    <source>
        <strain evidence="2 5">A5</strain>
    </source>
</reference>
<organism evidence="2 5">
    <name type="scientific">Rhizophagus irregularis</name>
    <dbReference type="NCBI Taxonomy" id="588596"/>
    <lineage>
        <taxon>Eukaryota</taxon>
        <taxon>Fungi</taxon>
        <taxon>Fungi incertae sedis</taxon>
        <taxon>Mucoromycota</taxon>
        <taxon>Glomeromycotina</taxon>
        <taxon>Glomeromycetes</taxon>
        <taxon>Glomerales</taxon>
        <taxon>Glomeraceae</taxon>
        <taxon>Rhizophagus</taxon>
    </lineage>
</organism>
<evidence type="ECO:0000313" key="5">
    <source>
        <dbReference type="Proteomes" id="UP000232722"/>
    </source>
</evidence>
<comment type="caution">
    <text evidence="2">The sequence shown here is derived from an EMBL/GenBank/DDBJ whole genome shotgun (WGS) entry which is preliminary data.</text>
</comment>
<gene>
    <name evidence="3" type="ORF">RhiirA1_398967</name>
    <name evidence="2" type="ORF">RhiirA5_476444</name>
</gene>
<dbReference type="VEuPathDB" id="FungiDB:RhiirA1_398967"/>
<reference evidence="2 5" key="2">
    <citation type="submission" date="2017-09" db="EMBL/GenBank/DDBJ databases">
        <title>Extensive intraspecific genome diversity in a model arbuscular mycorrhizal fungus.</title>
        <authorList>
            <person name="Chen E.C."/>
            <person name="Morin E."/>
            <person name="Beaudet D."/>
            <person name="Noel J."/>
            <person name="Ndikumana S."/>
            <person name="Charron P."/>
            <person name="St-Onge C."/>
            <person name="Giorgi J."/>
            <person name="Grigoriev I.V."/>
            <person name="Roux C."/>
            <person name="Martin F.M."/>
            <person name="Corradi N."/>
        </authorList>
    </citation>
    <scope>NUCLEOTIDE SEQUENCE [LARGE SCALE GENOMIC DNA]</scope>
    <source>
        <strain evidence="2 5">A5</strain>
    </source>
</reference>
<accession>A0A2I1EEU2</accession>
<sequence>MESAYNFTEYRYRFLKESKELLCAGFKGSKFGAGRERRDSETTRVEDIFLESIRKDVIHKKATIKEIILSCISTSYEVYREEMKRLSKEVLDLRHWLREAQQRNKELSCDMTKKIKEAERKEQIIVEKNERIRKVSQEVE</sequence>
<feature type="coiled-coil region" evidence="1">
    <location>
        <begin position="97"/>
        <end position="138"/>
    </location>
</feature>
<dbReference type="AlphaFoldDB" id="A0A2I1EEU2"/>
<dbReference type="EMBL" id="LLXH01001106">
    <property type="protein sequence ID" value="PKC60694.1"/>
    <property type="molecule type" value="Genomic_DNA"/>
</dbReference>
<dbReference type="EMBL" id="LLXJ01005203">
    <property type="protein sequence ID" value="PKB95047.1"/>
    <property type="molecule type" value="Genomic_DNA"/>
</dbReference>
<protein>
    <submittedName>
        <fullName evidence="2">Uncharacterized protein</fullName>
    </submittedName>
</protein>
<evidence type="ECO:0000313" key="4">
    <source>
        <dbReference type="Proteomes" id="UP000232688"/>
    </source>
</evidence>
<evidence type="ECO:0000313" key="2">
    <source>
        <dbReference type="EMBL" id="PKB95047.1"/>
    </source>
</evidence>